<evidence type="ECO:0000256" key="7">
    <source>
        <dbReference type="ARBA" id="ARBA00022777"/>
    </source>
</evidence>
<dbReference type="GO" id="GO:0005524">
    <property type="term" value="F:ATP binding"/>
    <property type="evidence" value="ECO:0007669"/>
    <property type="project" value="UniProtKB-UniRule"/>
</dbReference>
<dbReference type="PRINTS" id="PR00990">
    <property type="entry name" value="RIBOKINASE"/>
</dbReference>
<feature type="binding site" evidence="12">
    <location>
        <position position="268"/>
    </location>
    <ligand>
        <name>K(+)</name>
        <dbReference type="ChEBI" id="CHEBI:29103"/>
    </ligand>
</feature>
<dbReference type="PANTHER" id="PTHR10584">
    <property type="entry name" value="SUGAR KINASE"/>
    <property type="match status" value="1"/>
</dbReference>
<keyword evidence="7 12" id="KW-0418">Kinase</keyword>
<dbReference type="STRING" id="1461693.ATO10_06251"/>
<dbReference type="EMBL" id="AQQY01000003">
    <property type="protein sequence ID" value="KCV82521.1"/>
    <property type="molecule type" value="Genomic_DNA"/>
</dbReference>
<dbReference type="PROSITE" id="PS00584">
    <property type="entry name" value="PFKB_KINASES_2"/>
    <property type="match status" value="1"/>
</dbReference>
<comment type="cofactor">
    <cofactor evidence="12">
        <name>Mg(2+)</name>
        <dbReference type="ChEBI" id="CHEBI:18420"/>
    </cofactor>
    <text evidence="12">Requires a divalent cation, most likely magnesium in vivo, as an electrophilic catalyst to aid phosphoryl group transfer. It is the chelate of the metal and the nucleotide that is the actual substrate.</text>
</comment>
<protein>
    <recommendedName>
        <fullName evidence="3 12">Ribokinase</fullName>
        <shortName evidence="12">RK</shortName>
        <ecNumber evidence="2 12">2.7.1.15</ecNumber>
    </recommendedName>
</protein>
<comment type="pathway">
    <text evidence="12">Carbohydrate metabolism; D-ribose degradation; D-ribose 5-phosphate from beta-D-ribopyranose: step 2/2.</text>
</comment>
<dbReference type="InterPro" id="IPR002139">
    <property type="entry name" value="Ribo/fructo_kinase"/>
</dbReference>
<evidence type="ECO:0000256" key="2">
    <source>
        <dbReference type="ARBA" id="ARBA00012035"/>
    </source>
</evidence>
<evidence type="ECO:0000259" key="13">
    <source>
        <dbReference type="Pfam" id="PF00294"/>
    </source>
</evidence>
<feature type="binding site" evidence="12">
    <location>
        <position position="263"/>
    </location>
    <ligand>
        <name>K(+)</name>
        <dbReference type="ChEBI" id="CHEBI:29103"/>
    </ligand>
</feature>
<feature type="binding site" evidence="12">
    <location>
        <position position="227"/>
    </location>
    <ligand>
        <name>K(+)</name>
        <dbReference type="ChEBI" id="CHEBI:29103"/>
    </ligand>
</feature>
<keyword evidence="9 12" id="KW-0460">Magnesium</keyword>
<reference evidence="14 15" key="1">
    <citation type="submission" date="2013-04" db="EMBL/GenBank/DDBJ databases">
        <title>Shimia sp. 22II-S11-Z10 Genome Sequencing.</title>
        <authorList>
            <person name="Lai Q."/>
            <person name="Li G."/>
            <person name="Shao Z."/>
        </authorList>
    </citation>
    <scope>NUCLEOTIDE SEQUENCE [LARGE SCALE GENOMIC DNA]</scope>
    <source>
        <strain evidence="15">22II-S11-Z10</strain>
    </source>
</reference>
<dbReference type="Gene3D" id="3.40.1190.20">
    <property type="match status" value="1"/>
</dbReference>
<keyword evidence="5 12" id="KW-0479">Metal-binding</keyword>
<keyword evidence="6 12" id="KW-0547">Nucleotide-binding</keyword>
<evidence type="ECO:0000313" key="15">
    <source>
        <dbReference type="Proteomes" id="UP000024836"/>
    </source>
</evidence>
<feature type="binding site" evidence="12">
    <location>
        <begin position="10"/>
        <end position="12"/>
    </location>
    <ligand>
        <name>substrate</name>
    </ligand>
</feature>
<organism evidence="14 15">
    <name type="scientific">Actibacterium atlanticum</name>
    <dbReference type="NCBI Taxonomy" id="1461693"/>
    <lineage>
        <taxon>Bacteria</taxon>
        <taxon>Pseudomonadati</taxon>
        <taxon>Pseudomonadota</taxon>
        <taxon>Alphaproteobacteria</taxon>
        <taxon>Rhodobacterales</taxon>
        <taxon>Roseobacteraceae</taxon>
        <taxon>Actibacterium</taxon>
    </lineage>
</organism>
<dbReference type="AlphaFoldDB" id="A0A058ZNW6"/>
<dbReference type="InterPro" id="IPR029056">
    <property type="entry name" value="Ribokinase-like"/>
</dbReference>
<dbReference type="SUPFAM" id="SSF53613">
    <property type="entry name" value="Ribokinase-like"/>
    <property type="match status" value="1"/>
</dbReference>
<dbReference type="GO" id="GO:0046872">
    <property type="term" value="F:metal ion binding"/>
    <property type="evidence" value="ECO:0007669"/>
    <property type="project" value="UniProtKB-KW"/>
</dbReference>
<feature type="binding site" evidence="12">
    <location>
        <begin position="38"/>
        <end position="42"/>
    </location>
    <ligand>
        <name>substrate</name>
    </ligand>
</feature>
<dbReference type="GO" id="GO:0004747">
    <property type="term" value="F:ribokinase activity"/>
    <property type="evidence" value="ECO:0007669"/>
    <property type="project" value="UniProtKB-UniRule"/>
</dbReference>
<keyword evidence="15" id="KW-1185">Reference proteome</keyword>
<keyword evidence="8 12" id="KW-0067">ATP-binding</keyword>
<dbReference type="eggNOG" id="COG0524">
    <property type="taxonomic scope" value="Bacteria"/>
</dbReference>
<comment type="similarity">
    <text evidence="12">Belongs to the carbohydrate kinase PfkB family. Ribokinase subfamily.</text>
</comment>
<keyword evidence="12" id="KW-0963">Cytoplasm</keyword>
<evidence type="ECO:0000256" key="4">
    <source>
        <dbReference type="ARBA" id="ARBA00022679"/>
    </source>
</evidence>
<comment type="caution">
    <text evidence="12">Lacks conserved residue(s) required for the propagation of feature annotation.</text>
</comment>
<sequence length="286" mass="29279">MAVFNLGSINIDHFYEVAHLPAPGETIAAKTYRTGLGGKGANQSVAAARAGAKVFHGGAVGAGGEWARAALGSFGVDTSNVVKLAEPSGHAVICVDPDAENSIVIVPGANRRLTGADAEAALRFAKVGDVLLLQNETSAQADAARIGREKGLFVIYSAAPFDVRAVQAVLPYIDMLVMNEVEAQQLHEALGAAELPQTVITLGARGAVWCKSGSEIAQPGFEVGPIDTTGAGDCFTGALAAAMDRGLPGTDVLRFAVAASALQVTKPGTAAAMPGLEEIQSFLNDQ</sequence>
<dbReference type="Pfam" id="PF00294">
    <property type="entry name" value="PfkB"/>
    <property type="match status" value="1"/>
</dbReference>
<comment type="caution">
    <text evidence="14">The sequence shown here is derived from an EMBL/GenBank/DDBJ whole genome shotgun (WGS) entry which is preliminary data.</text>
</comment>
<feature type="binding site" evidence="12">
    <location>
        <position position="229"/>
    </location>
    <ligand>
        <name>K(+)</name>
        <dbReference type="ChEBI" id="CHEBI:29103"/>
    </ligand>
</feature>
<dbReference type="Proteomes" id="UP000024836">
    <property type="component" value="Unassembled WGS sequence"/>
</dbReference>
<evidence type="ECO:0000256" key="10">
    <source>
        <dbReference type="ARBA" id="ARBA00022958"/>
    </source>
</evidence>
<dbReference type="HAMAP" id="MF_01987">
    <property type="entry name" value="Ribokinase"/>
    <property type="match status" value="1"/>
</dbReference>
<dbReference type="PATRIC" id="fig|1461693.3.peg.1267"/>
<dbReference type="PANTHER" id="PTHR10584:SF166">
    <property type="entry name" value="RIBOKINASE"/>
    <property type="match status" value="1"/>
</dbReference>
<dbReference type="InterPro" id="IPR011877">
    <property type="entry name" value="Ribokinase"/>
</dbReference>
<evidence type="ECO:0000256" key="6">
    <source>
        <dbReference type="ARBA" id="ARBA00022741"/>
    </source>
</evidence>
<dbReference type="GO" id="GO:0019303">
    <property type="term" value="P:D-ribose catabolic process"/>
    <property type="evidence" value="ECO:0007669"/>
    <property type="project" value="UniProtKB-UniRule"/>
</dbReference>
<feature type="binding site" evidence="12">
    <location>
        <position position="179"/>
    </location>
    <ligand>
        <name>ATP</name>
        <dbReference type="ChEBI" id="CHEBI:30616"/>
    </ligand>
</feature>
<feature type="binding site" evidence="12">
    <location>
        <position position="266"/>
    </location>
    <ligand>
        <name>K(+)</name>
        <dbReference type="ChEBI" id="CHEBI:29103"/>
    </ligand>
</feature>
<feature type="binding site" evidence="12">
    <location>
        <position position="136"/>
    </location>
    <ligand>
        <name>substrate</name>
    </ligand>
</feature>
<dbReference type="InterPro" id="IPR002173">
    <property type="entry name" value="Carboh/pur_kinase_PfkB_CS"/>
</dbReference>
<evidence type="ECO:0000256" key="8">
    <source>
        <dbReference type="ARBA" id="ARBA00022840"/>
    </source>
</evidence>
<gene>
    <name evidence="12" type="primary">rbsK</name>
    <name evidence="14" type="ORF">ATO10_06251</name>
</gene>
<evidence type="ECO:0000256" key="5">
    <source>
        <dbReference type="ARBA" id="ARBA00022723"/>
    </source>
</evidence>
<dbReference type="UniPathway" id="UPA00916">
    <property type="reaction ID" value="UER00889"/>
</dbReference>
<evidence type="ECO:0000256" key="11">
    <source>
        <dbReference type="ARBA" id="ARBA00023277"/>
    </source>
</evidence>
<evidence type="ECO:0000256" key="1">
    <source>
        <dbReference type="ARBA" id="ARBA00005380"/>
    </source>
</evidence>
<comment type="catalytic activity">
    <reaction evidence="12">
        <text>D-ribose + ATP = D-ribose 5-phosphate + ADP + H(+)</text>
        <dbReference type="Rhea" id="RHEA:13697"/>
        <dbReference type="ChEBI" id="CHEBI:15378"/>
        <dbReference type="ChEBI" id="CHEBI:30616"/>
        <dbReference type="ChEBI" id="CHEBI:47013"/>
        <dbReference type="ChEBI" id="CHEBI:78346"/>
        <dbReference type="ChEBI" id="CHEBI:456216"/>
        <dbReference type="EC" id="2.7.1.15"/>
    </reaction>
</comment>
<feature type="binding site" evidence="12">
    <location>
        <begin position="201"/>
        <end position="206"/>
    </location>
    <ligand>
        <name>ATP</name>
        <dbReference type="ChEBI" id="CHEBI:30616"/>
    </ligand>
</feature>
<dbReference type="CDD" id="cd01174">
    <property type="entry name" value="ribokinase"/>
    <property type="match status" value="1"/>
</dbReference>
<dbReference type="RefSeq" id="WP_035249487.1">
    <property type="nucleotide sequence ID" value="NZ_AQQY01000003.1"/>
</dbReference>
<feature type="binding site" evidence="12">
    <location>
        <position position="233"/>
    </location>
    <ligand>
        <name>substrate</name>
    </ligand>
</feature>
<proteinExistence type="inferred from homology"/>
<evidence type="ECO:0000256" key="9">
    <source>
        <dbReference type="ARBA" id="ARBA00022842"/>
    </source>
</evidence>
<keyword evidence="4 12" id="KW-0808">Transferase</keyword>
<comment type="similarity">
    <text evidence="1">Belongs to the carbohydrate kinase pfkB family.</text>
</comment>
<feature type="domain" description="Carbohydrate kinase PfkB" evidence="13">
    <location>
        <begin position="6"/>
        <end position="274"/>
    </location>
</feature>
<keyword evidence="11 12" id="KW-0119">Carbohydrate metabolism</keyword>
<name>A0A058ZNW6_9RHOB</name>
<evidence type="ECO:0000256" key="12">
    <source>
        <dbReference type="HAMAP-Rule" id="MF_01987"/>
    </source>
</evidence>
<feature type="binding site" evidence="12">
    <location>
        <begin position="232"/>
        <end position="233"/>
    </location>
    <ligand>
        <name>ATP</name>
        <dbReference type="ChEBI" id="CHEBI:30616"/>
    </ligand>
</feature>
<dbReference type="InterPro" id="IPR011611">
    <property type="entry name" value="PfkB_dom"/>
</dbReference>
<comment type="function">
    <text evidence="12">Catalyzes the phosphorylation of ribose at O-5 in a reaction requiring ATP and magnesium. The resulting D-ribose-5-phosphate can then be used either for sythesis of nucleotides, histidine, and tryptophan, or as a component of the pentose phosphate pathway.</text>
</comment>
<accession>A0A058ZNW6</accession>
<dbReference type="GO" id="GO:0005737">
    <property type="term" value="C:cytoplasm"/>
    <property type="evidence" value="ECO:0007669"/>
    <property type="project" value="UniProtKB-SubCell"/>
</dbReference>
<comment type="subunit">
    <text evidence="12">Homodimer.</text>
</comment>
<evidence type="ECO:0000256" key="3">
    <source>
        <dbReference type="ARBA" id="ARBA00016943"/>
    </source>
</evidence>
<keyword evidence="10 12" id="KW-0630">Potassium</keyword>
<feature type="active site" description="Proton acceptor" evidence="12">
    <location>
        <position position="233"/>
    </location>
</feature>
<dbReference type="EC" id="2.7.1.15" evidence="2 12"/>
<evidence type="ECO:0000313" key="14">
    <source>
        <dbReference type="EMBL" id="KCV82521.1"/>
    </source>
</evidence>
<comment type="activity regulation">
    <text evidence="12">Activated by a monovalent cation that binds near, but not in, the active site. The most likely occupant of the site in vivo is potassium. Ion binding induces a conformational change that may alter substrate affinity.</text>
</comment>
<comment type="subcellular location">
    <subcellularLocation>
        <location evidence="12">Cytoplasm</location>
    </subcellularLocation>
</comment>
<dbReference type="OrthoDB" id="9792663at2"/>